<dbReference type="Proteomes" id="UP000002698">
    <property type="component" value="Chromosome"/>
</dbReference>
<dbReference type="RefSeq" id="WP_011323878.1">
    <property type="nucleotide sequence ID" value="NC_007426.1"/>
</dbReference>
<keyword evidence="2" id="KW-0812">Transmembrane</keyword>
<dbReference type="STRING" id="348780.NP_4342A"/>
<dbReference type="EnsemblBacteria" id="CAI50262">
    <property type="protein sequence ID" value="CAI50262"/>
    <property type="gene ID" value="NP_4342A"/>
</dbReference>
<evidence type="ECO:0000313" key="4">
    <source>
        <dbReference type="Proteomes" id="UP000002698"/>
    </source>
</evidence>
<dbReference type="AlphaFoldDB" id="A0A1U7EYG4"/>
<keyword evidence="2" id="KW-0472">Membrane</keyword>
<feature type="region of interest" description="Disordered" evidence="1">
    <location>
        <begin position="266"/>
        <end position="331"/>
    </location>
</feature>
<dbReference type="EMBL" id="CR936257">
    <property type="protein sequence ID" value="CAI50262.1"/>
    <property type="molecule type" value="Genomic_DNA"/>
</dbReference>
<feature type="transmembrane region" description="Helical" evidence="2">
    <location>
        <begin position="18"/>
        <end position="36"/>
    </location>
</feature>
<gene>
    <name evidence="3" type="ordered locus">NP_4342A</name>
</gene>
<dbReference type="KEGG" id="nph:NP_4342A"/>
<evidence type="ECO:0000256" key="1">
    <source>
        <dbReference type="SAM" id="MobiDB-lite"/>
    </source>
</evidence>
<dbReference type="Pfam" id="PF13197">
    <property type="entry name" value="DUF4013"/>
    <property type="match status" value="1"/>
</dbReference>
<evidence type="ECO:0000256" key="2">
    <source>
        <dbReference type="SAM" id="Phobius"/>
    </source>
</evidence>
<organism evidence="3 4">
    <name type="scientific">Natronomonas pharaonis (strain ATCC 35678 / DSM 2160 / CIP 103997 / JCM 8858 / NBRC 14720 / NCIMB 2260 / Gabara)</name>
    <name type="common">Halobacterium pharaonis</name>
    <dbReference type="NCBI Taxonomy" id="348780"/>
    <lineage>
        <taxon>Archaea</taxon>
        <taxon>Methanobacteriati</taxon>
        <taxon>Methanobacteriota</taxon>
        <taxon>Stenosarchaea group</taxon>
        <taxon>Halobacteria</taxon>
        <taxon>Halobacteriales</taxon>
        <taxon>Natronomonadaceae</taxon>
        <taxon>Natronomonas</taxon>
    </lineage>
</organism>
<evidence type="ECO:0000313" key="3">
    <source>
        <dbReference type="EMBL" id="CAI50262.1"/>
    </source>
</evidence>
<feature type="transmembrane region" description="Helical" evidence="2">
    <location>
        <begin position="177"/>
        <end position="200"/>
    </location>
</feature>
<feature type="transmembrane region" description="Helical" evidence="2">
    <location>
        <begin position="206"/>
        <end position="229"/>
    </location>
</feature>
<dbReference type="OrthoDB" id="107590at2157"/>
<sequence>MFREAMGYPTRQPNGGRVVFAGGALLAVVFVAVAMTQFGWPYGLVAVIGLLPWLLVRGYYVRVIRTTIGRDAPLPPSFSNWRALLADGATAVGISVAYMLPAAIILAPLAAVQLLGNDLSAPISALPTPVVDGVLSGVGFLAVFALMYLLGALYVLPVAVARFAYTDRVSAAFDIRAVVAGALTEDYATAWFVSVALQFFVLPVAYLLRIILVGFLLQFVVAVAVRYCYGQGVGDAMGWDPVDPDGGPVPWNELTPAVTRVAEAGAKRATTRRNTTRAGRWPDTEPAVARIKAPASDGGGEDNGNGDTNGGQEAEGDWVPASSVTIRRNDG</sequence>
<name>A0A1U7EYG4_NATPD</name>
<keyword evidence="4" id="KW-1185">Reference proteome</keyword>
<protein>
    <submittedName>
        <fullName evidence="3">DUF4013 family protein</fullName>
    </submittedName>
</protein>
<dbReference type="InterPro" id="IPR025098">
    <property type="entry name" value="DUF4013"/>
</dbReference>
<feature type="compositionally biased region" description="Gly residues" evidence="1">
    <location>
        <begin position="297"/>
        <end position="309"/>
    </location>
</feature>
<reference evidence="3 4" key="1">
    <citation type="journal article" date="2005" name="Genome Res.">
        <title>Living with two extremes: conclusions from the genome sequence of Natronomonas pharaonis.</title>
        <authorList>
            <person name="Falb M."/>
            <person name="Pfeiffer F."/>
            <person name="Palm P."/>
            <person name="Rodewald K."/>
            <person name="Hickmann V."/>
            <person name="Tittor J."/>
            <person name="Oesterhelt D."/>
        </authorList>
    </citation>
    <scope>NUCLEOTIDE SEQUENCE [LARGE SCALE GENOMIC DNA]</scope>
    <source>
        <strain evidence="4">ATCC 35678 / DSM 2160 / CIP 103997 / JCM 8858 / NBRC 14720 / NCIMB 2260 / Gabara</strain>
    </source>
</reference>
<feature type="compositionally biased region" description="Polar residues" evidence="1">
    <location>
        <begin position="322"/>
        <end position="331"/>
    </location>
</feature>
<feature type="transmembrane region" description="Helical" evidence="2">
    <location>
        <begin position="134"/>
        <end position="156"/>
    </location>
</feature>
<feature type="transmembrane region" description="Helical" evidence="2">
    <location>
        <begin position="42"/>
        <end position="60"/>
    </location>
</feature>
<accession>A0A1U7EYG4</accession>
<dbReference type="GeneID" id="3702037"/>
<dbReference type="HOGENOM" id="CLU_738926_0_0_2"/>
<proteinExistence type="predicted"/>
<keyword evidence="2" id="KW-1133">Transmembrane helix</keyword>
<feature type="transmembrane region" description="Helical" evidence="2">
    <location>
        <begin position="81"/>
        <end position="114"/>
    </location>
</feature>
<dbReference type="eggNOG" id="arCOG02879">
    <property type="taxonomic scope" value="Archaea"/>
</dbReference>